<dbReference type="GO" id="GO:0006355">
    <property type="term" value="P:regulation of DNA-templated transcription"/>
    <property type="evidence" value="ECO:0007669"/>
    <property type="project" value="InterPro"/>
</dbReference>
<dbReference type="GO" id="GO:0008649">
    <property type="term" value="F:rRNA methyltransferase activity"/>
    <property type="evidence" value="ECO:0007669"/>
    <property type="project" value="InterPro"/>
</dbReference>
<dbReference type="PANTHER" id="PTHR22807">
    <property type="entry name" value="NOP2 YEAST -RELATED NOL1/NOP2/FMU SUN DOMAIN-CONTAINING"/>
    <property type="match status" value="1"/>
</dbReference>
<dbReference type="CDD" id="cd02440">
    <property type="entry name" value="AdoMet_MTases"/>
    <property type="match status" value="1"/>
</dbReference>
<evidence type="ECO:0000313" key="15">
    <source>
        <dbReference type="EMBL" id="HIU10604.1"/>
    </source>
</evidence>
<dbReference type="InterPro" id="IPR023267">
    <property type="entry name" value="RCMT"/>
</dbReference>
<dbReference type="Gene3D" id="1.10.940.10">
    <property type="entry name" value="NusB-like"/>
    <property type="match status" value="1"/>
</dbReference>
<evidence type="ECO:0000256" key="5">
    <source>
        <dbReference type="ARBA" id="ARBA00022552"/>
    </source>
</evidence>
<dbReference type="InterPro" id="IPR029063">
    <property type="entry name" value="SAM-dependent_MTases_sf"/>
</dbReference>
<dbReference type="InterPro" id="IPR035926">
    <property type="entry name" value="NusB-like_sf"/>
</dbReference>
<keyword evidence="9 13" id="KW-0694">RNA-binding</keyword>
<evidence type="ECO:0000256" key="12">
    <source>
        <dbReference type="ARBA" id="ARBA00047283"/>
    </source>
</evidence>
<dbReference type="NCBIfam" id="NF011494">
    <property type="entry name" value="PRK14902.1"/>
    <property type="match status" value="1"/>
</dbReference>
<keyword evidence="5" id="KW-0698">rRNA processing</keyword>
<dbReference type="InterPro" id="IPR049560">
    <property type="entry name" value="MeTrfase_RsmB-F_NOP2_cat"/>
</dbReference>
<dbReference type="PRINTS" id="PR02008">
    <property type="entry name" value="RCMTFAMILY"/>
</dbReference>
<dbReference type="Gene3D" id="3.30.70.1170">
    <property type="entry name" value="Sun protein, domain 3"/>
    <property type="match status" value="1"/>
</dbReference>
<dbReference type="Pfam" id="PF01029">
    <property type="entry name" value="NusB"/>
    <property type="match status" value="1"/>
</dbReference>
<evidence type="ECO:0000256" key="13">
    <source>
        <dbReference type="PROSITE-ProRule" id="PRU01023"/>
    </source>
</evidence>
<name>A0A9D1KYQ7_9FIRM</name>
<feature type="binding site" evidence="13">
    <location>
        <position position="334"/>
    </location>
    <ligand>
        <name>S-adenosyl-L-methionine</name>
        <dbReference type="ChEBI" id="CHEBI:59789"/>
    </ligand>
</feature>
<keyword evidence="7 13" id="KW-0808">Transferase</keyword>
<dbReference type="InterPro" id="IPR001678">
    <property type="entry name" value="MeTrfase_RsmB-F_NOP2_dom"/>
</dbReference>
<dbReference type="Gene3D" id="3.40.50.150">
    <property type="entry name" value="Vaccinia Virus protein VP39"/>
    <property type="match status" value="1"/>
</dbReference>
<dbReference type="SUPFAM" id="SSF48013">
    <property type="entry name" value="NusB-like"/>
    <property type="match status" value="1"/>
</dbReference>
<feature type="active site" description="Nucleophile" evidence="13">
    <location>
        <position position="387"/>
    </location>
</feature>
<dbReference type="NCBIfam" id="TIGR00563">
    <property type="entry name" value="rsmB"/>
    <property type="match status" value="1"/>
</dbReference>
<dbReference type="PROSITE" id="PS51686">
    <property type="entry name" value="SAM_MT_RSMB_NOP"/>
    <property type="match status" value="1"/>
</dbReference>
<comment type="caution">
    <text evidence="15">The sequence shown here is derived from an EMBL/GenBank/DDBJ whole genome shotgun (WGS) entry which is preliminary data.</text>
</comment>
<comment type="similarity">
    <text evidence="13">Belongs to the class I-like SAM-binding methyltransferase superfamily. RsmB/NOP family.</text>
</comment>
<evidence type="ECO:0000256" key="8">
    <source>
        <dbReference type="ARBA" id="ARBA00022691"/>
    </source>
</evidence>
<dbReference type="InterPro" id="IPR054728">
    <property type="entry name" value="RsmB-like_ferredoxin"/>
</dbReference>
<comment type="catalytic activity">
    <reaction evidence="12">
        <text>cytidine(967) in 16S rRNA + S-adenosyl-L-methionine = 5-methylcytidine(967) in 16S rRNA + S-adenosyl-L-homocysteine + H(+)</text>
        <dbReference type="Rhea" id="RHEA:42748"/>
        <dbReference type="Rhea" id="RHEA-COMP:10219"/>
        <dbReference type="Rhea" id="RHEA-COMP:10220"/>
        <dbReference type="ChEBI" id="CHEBI:15378"/>
        <dbReference type="ChEBI" id="CHEBI:57856"/>
        <dbReference type="ChEBI" id="CHEBI:59789"/>
        <dbReference type="ChEBI" id="CHEBI:74483"/>
        <dbReference type="ChEBI" id="CHEBI:82748"/>
        <dbReference type="EC" id="2.1.1.176"/>
    </reaction>
</comment>
<dbReference type="Proteomes" id="UP000824124">
    <property type="component" value="Unassembled WGS sequence"/>
</dbReference>
<evidence type="ECO:0000256" key="3">
    <source>
        <dbReference type="ARBA" id="ARBA00012140"/>
    </source>
</evidence>
<reference evidence="15" key="1">
    <citation type="submission" date="2020-10" db="EMBL/GenBank/DDBJ databases">
        <authorList>
            <person name="Gilroy R."/>
        </authorList>
    </citation>
    <scope>NUCLEOTIDE SEQUENCE</scope>
    <source>
        <strain evidence="15">2830</strain>
    </source>
</reference>
<dbReference type="Pfam" id="PF01189">
    <property type="entry name" value="Methyltr_RsmB-F"/>
    <property type="match status" value="1"/>
</dbReference>
<dbReference type="GO" id="GO:0003723">
    <property type="term" value="F:RNA binding"/>
    <property type="evidence" value="ECO:0007669"/>
    <property type="project" value="UniProtKB-UniRule"/>
</dbReference>
<dbReference type="SUPFAM" id="SSF53335">
    <property type="entry name" value="S-adenosyl-L-methionine-dependent methyltransferases"/>
    <property type="match status" value="1"/>
</dbReference>
<accession>A0A9D1KYQ7</accession>
<dbReference type="AlphaFoldDB" id="A0A9D1KYQ7"/>
<proteinExistence type="inferred from homology"/>
<evidence type="ECO:0000256" key="2">
    <source>
        <dbReference type="ARBA" id="ARBA00004496"/>
    </source>
</evidence>
<comment type="function">
    <text evidence="1">Specifically methylates the cytosine at position 967 (m5C967) of 16S rRNA.</text>
</comment>
<evidence type="ECO:0000256" key="4">
    <source>
        <dbReference type="ARBA" id="ARBA00022490"/>
    </source>
</evidence>
<organism evidence="15 16">
    <name type="scientific">Candidatus Avidehalobacter gallistercoris</name>
    <dbReference type="NCBI Taxonomy" id="2840694"/>
    <lineage>
        <taxon>Bacteria</taxon>
        <taxon>Bacillati</taxon>
        <taxon>Bacillota</taxon>
        <taxon>Clostridia</taxon>
        <taxon>Eubacteriales</taxon>
        <taxon>Peptococcaceae</taxon>
        <taxon>Peptococcaceae incertae sedis</taxon>
        <taxon>Candidatus Avidehalobacter</taxon>
    </lineage>
</organism>
<keyword evidence="4" id="KW-0963">Cytoplasm</keyword>
<dbReference type="GO" id="GO:0005737">
    <property type="term" value="C:cytoplasm"/>
    <property type="evidence" value="ECO:0007669"/>
    <property type="project" value="UniProtKB-SubCell"/>
</dbReference>
<sequence>MSASARQLALQILYEVSIEGSYANLALSAAFSRYQPEAADRAFCTELVYGTLRRQGTIDYILGRFCGNKMTKLPPHILLALRLGAYQLFYMSKVPPSAAVNESVKLARRFGHQGTAGLVNAVLRNMDRRRTEIAGAEFWPDKQEQPAQYIAARYSHPLWLVEEWLQRFGFDDTEKLCDFNNQPSPYTLRVNTIQTSRREVISRLASAGITAHIPAYPAEALQVESNGAAVGQLINEGLLYPQQLSSMLAAHVLDPVTGQTVLDACAAPGGKTTHLAALMQNRGQIFAFDAHEHKVNLIEQNARRLGIGIIKAAVADSRHLDMIPDAAADRILVDAPCSGLGVLRSRPDSRWRKQPDSSGELAELAYQILSEAVKKLKPGGRLLFSTCTISQAENDQNTLRLLAEHTEMAARPIEYLPEVFERKTSKQLLPFEDSLEGFFFALFEKKQ</sequence>
<dbReference type="InterPro" id="IPR006027">
    <property type="entry name" value="NusB_RsmB_TIM44"/>
</dbReference>
<dbReference type="Pfam" id="PF22458">
    <property type="entry name" value="RsmF-B_ferredox"/>
    <property type="match status" value="1"/>
</dbReference>
<comment type="subcellular location">
    <subcellularLocation>
        <location evidence="2">Cytoplasm</location>
    </subcellularLocation>
</comment>
<dbReference type="EC" id="2.1.1.176" evidence="3"/>
<feature type="domain" description="SAM-dependent MTase RsmB/NOP-type" evidence="14">
    <location>
        <begin position="176"/>
        <end position="446"/>
    </location>
</feature>
<evidence type="ECO:0000256" key="9">
    <source>
        <dbReference type="ARBA" id="ARBA00022884"/>
    </source>
</evidence>
<protein>
    <recommendedName>
        <fullName evidence="3">16S rRNA (cytosine(967)-C(5))-methyltransferase</fullName>
        <ecNumber evidence="3">2.1.1.176</ecNumber>
    </recommendedName>
    <alternativeName>
        <fullName evidence="10">16S rRNA m5C967 methyltransferase</fullName>
    </alternativeName>
    <alternativeName>
        <fullName evidence="11">rRNA (cytosine-C(5)-)-methyltransferase RsmB</fullName>
    </alternativeName>
</protein>
<feature type="binding site" evidence="13">
    <location>
        <begin position="265"/>
        <end position="271"/>
    </location>
    <ligand>
        <name>S-adenosyl-L-methionine</name>
        <dbReference type="ChEBI" id="CHEBI:59789"/>
    </ligand>
</feature>
<evidence type="ECO:0000256" key="7">
    <source>
        <dbReference type="ARBA" id="ARBA00022679"/>
    </source>
</evidence>
<gene>
    <name evidence="15" type="primary">rsmB</name>
    <name evidence="15" type="ORF">IAB00_05110</name>
</gene>
<evidence type="ECO:0000313" key="16">
    <source>
        <dbReference type="Proteomes" id="UP000824124"/>
    </source>
</evidence>
<evidence type="ECO:0000256" key="10">
    <source>
        <dbReference type="ARBA" id="ARBA00030399"/>
    </source>
</evidence>
<feature type="binding site" evidence="13">
    <location>
        <position position="316"/>
    </location>
    <ligand>
        <name>S-adenosyl-L-methionine</name>
        <dbReference type="ChEBI" id="CHEBI:59789"/>
    </ligand>
</feature>
<dbReference type="FunFam" id="3.40.50.150:FF:000022">
    <property type="entry name" value="Ribosomal RNA small subunit methyltransferase B"/>
    <property type="match status" value="1"/>
</dbReference>
<keyword evidence="8 13" id="KW-0949">S-adenosyl-L-methionine</keyword>
<evidence type="ECO:0000256" key="1">
    <source>
        <dbReference type="ARBA" id="ARBA00002724"/>
    </source>
</evidence>
<dbReference type="EMBL" id="DVMH01000026">
    <property type="protein sequence ID" value="HIU10604.1"/>
    <property type="molecule type" value="Genomic_DNA"/>
</dbReference>
<feature type="binding site" evidence="13">
    <location>
        <position position="289"/>
    </location>
    <ligand>
        <name>S-adenosyl-L-methionine</name>
        <dbReference type="ChEBI" id="CHEBI:59789"/>
    </ligand>
</feature>
<dbReference type="InterPro" id="IPR004573">
    <property type="entry name" value="rRNA_ssu_MeTfrase_B"/>
</dbReference>
<evidence type="ECO:0000256" key="6">
    <source>
        <dbReference type="ARBA" id="ARBA00022603"/>
    </source>
</evidence>
<reference evidence="15" key="2">
    <citation type="journal article" date="2021" name="PeerJ">
        <title>Extensive microbial diversity within the chicken gut microbiome revealed by metagenomics and culture.</title>
        <authorList>
            <person name="Gilroy R."/>
            <person name="Ravi A."/>
            <person name="Getino M."/>
            <person name="Pursley I."/>
            <person name="Horton D.L."/>
            <person name="Alikhan N.F."/>
            <person name="Baker D."/>
            <person name="Gharbi K."/>
            <person name="Hall N."/>
            <person name="Watson M."/>
            <person name="Adriaenssens E.M."/>
            <person name="Foster-Nyarko E."/>
            <person name="Jarju S."/>
            <person name="Secka A."/>
            <person name="Antonio M."/>
            <person name="Oren A."/>
            <person name="Chaudhuri R.R."/>
            <person name="La Ragione R."/>
            <person name="Hildebrand F."/>
            <person name="Pallen M.J."/>
        </authorList>
    </citation>
    <scope>NUCLEOTIDE SEQUENCE</scope>
    <source>
        <strain evidence="15">2830</strain>
    </source>
</reference>
<evidence type="ECO:0000256" key="11">
    <source>
        <dbReference type="ARBA" id="ARBA00031088"/>
    </source>
</evidence>
<evidence type="ECO:0000259" key="14">
    <source>
        <dbReference type="PROSITE" id="PS51686"/>
    </source>
</evidence>
<dbReference type="PANTHER" id="PTHR22807:SF61">
    <property type="entry name" value="NOL1_NOP2_SUN FAMILY PROTEIN _ ANTITERMINATION NUSB DOMAIN-CONTAINING PROTEIN"/>
    <property type="match status" value="1"/>
</dbReference>
<keyword evidence="6 13" id="KW-0489">Methyltransferase</keyword>